<dbReference type="Pfam" id="PF14273">
    <property type="entry name" value="DUF4360"/>
    <property type="match status" value="1"/>
</dbReference>
<feature type="non-terminal residue" evidence="1">
    <location>
        <position position="1"/>
    </location>
</feature>
<evidence type="ECO:0000313" key="3">
    <source>
        <dbReference type="RefSeq" id="XP_033530823.1"/>
    </source>
</evidence>
<dbReference type="RefSeq" id="XP_033530823.1">
    <property type="nucleotide sequence ID" value="XM_033675598.1"/>
</dbReference>
<sequence>QVRGITFGGSGCPQGSNLSIPGLKSTYFDDAFEAKFGGDERVTDQRKNCQMNIAISYPLGWQFNPPSTTTLGYGDLVAGVNGLVRSTYYFSGSSDQTTTDLELTGPVAGYFSKTESSPVDLWSPCGSEGMLNINLQARITGGRTNETSRIRVDT</sequence>
<dbReference type="EMBL" id="ML975175">
    <property type="protein sequence ID" value="KAF1809192.1"/>
    <property type="molecule type" value="Genomic_DNA"/>
</dbReference>
<name>A0A6G1FU23_9PEZI</name>
<reference evidence="3" key="3">
    <citation type="submission" date="2025-04" db="UniProtKB">
        <authorList>
            <consortium name="RefSeq"/>
        </authorList>
    </citation>
    <scope>IDENTIFICATION</scope>
    <source>
        <strain evidence="3">CBS 781.70</strain>
    </source>
</reference>
<evidence type="ECO:0000313" key="1">
    <source>
        <dbReference type="EMBL" id="KAF1809192.1"/>
    </source>
</evidence>
<dbReference type="InterPro" id="IPR025649">
    <property type="entry name" value="DUF4360"/>
</dbReference>
<protein>
    <submittedName>
        <fullName evidence="1 3">Uncharacterized protein</fullName>
    </submittedName>
</protein>
<dbReference type="OrthoDB" id="152248at2759"/>
<reference evidence="3" key="2">
    <citation type="submission" date="2020-04" db="EMBL/GenBank/DDBJ databases">
        <authorList>
            <consortium name="NCBI Genome Project"/>
        </authorList>
    </citation>
    <scope>NUCLEOTIDE SEQUENCE</scope>
    <source>
        <strain evidence="3">CBS 781.70</strain>
    </source>
</reference>
<keyword evidence="2" id="KW-1185">Reference proteome</keyword>
<dbReference type="PANTHER" id="PTHR38847:SF1">
    <property type="entry name" value="PSEUDOURIDINE SYNTHASE RSUA_RLUA-LIKE DOMAIN-CONTAINING PROTEIN"/>
    <property type="match status" value="1"/>
</dbReference>
<feature type="non-terminal residue" evidence="1">
    <location>
        <position position="154"/>
    </location>
</feature>
<gene>
    <name evidence="1 3" type="ORF">P152DRAFT_375135</name>
</gene>
<reference evidence="1 3" key="1">
    <citation type="submission" date="2020-01" db="EMBL/GenBank/DDBJ databases">
        <authorList>
            <consortium name="DOE Joint Genome Institute"/>
            <person name="Haridas S."/>
            <person name="Albert R."/>
            <person name="Binder M."/>
            <person name="Bloem J."/>
            <person name="Labutti K."/>
            <person name="Salamov A."/>
            <person name="Andreopoulos B."/>
            <person name="Baker S.E."/>
            <person name="Barry K."/>
            <person name="Bills G."/>
            <person name="Bluhm B.H."/>
            <person name="Cannon C."/>
            <person name="Castanera R."/>
            <person name="Culley D.E."/>
            <person name="Daum C."/>
            <person name="Ezra D."/>
            <person name="Gonzalez J.B."/>
            <person name="Henrissat B."/>
            <person name="Kuo A."/>
            <person name="Liang C."/>
            <person name="Lipzen A."/>
            <person name="Lutzoni F."/>
            <person name="Magnuson J."/>
            <person name="Mondo S."/>
            <person name="Nolan M."/>
            <person name="Ohm R."/>
            <person name="Pangilinan J."/>
            <person name="Park H.-J."/>
            <person name="Ramirez L."/>
            <person name="Alfaro M."/>
            <person name="Sun H."/>
            <person name="Tritt A."/>
            <person name="Yoshinaga Y."/>
            <person name="Zwiers L.-H."/>
            <person name="Turgeon B.G."/>
            <person name="Goodwin S.B."/>
            <person name="Spatafora J.W."/>
            <person name="Crous P.W."/>
            <person name="Grigoriev I.V."/>
        </authorList>
    </citation>
    <scope>NUCLEOTIDE SEQUENCE</scope>
    <source>
        <strain evidence="1 3">CBS 781.70</strain>
    </source>
</reference>
<dbReference type="PANTHER" id="PTHR38847">
    <property type="match status" value="1"/>
</dbReference>
<proteinExistence type="predicted"/>
<dbReference type="GeneID" id="54416168"/>
<accession>A0A6G1FU23</accession>
<organism evidence="1">
    <name type="scientific">Eremomyces bilateralis CBS 781.70</name>
    <dbReference type="NCBI Taxonomy" id="1392243"/>
    <lineage>
        <taxon>Eukaryota</taxon>
        <taxon>Fungi</taxon>
        <taxon>Dikarya</taxon>
        <taxon>Ascomycota</taxon>
        <taxon>Pezizomycotina</taxon>
        <taxon>Dothideomycetes</taxon>
        <taxon>Dothideomycetes incertae sedis</taxon>
        <taxon>Eremomycetales</taxon>
        <taxon>Eremomycetaceae</taxon>
        <taxon>Eremomyces</taxon>
    </lineage>
</organism>
<dbReference type="Proteomes" id="UP000504638">
    <property type="component" value="Unplaced"/>
</dbReference>
<evidence type="ECO:0000313" key="2">
    <source>
        <dbReference type="Proteomes" id="UP000504638"/>
    </source>
</evidence>
<dbReference type="AlphaFoldDB" id="A0A6G1FU23"/>